<evidence type="ECO:0000313" key="3">
    <source>
        <dbReference type="Proteomes" id="UP000199040"/>
    </source>
</evidence>
<reference evidence="2 3" key="1">
    <citation type="submission" date="2016-10" db="EMBL/GenBank/DDBJ databases">
        <authorList>
            <person name="de Groot N.N."/>
        </authorList>
    </citation>
    <scope>NUCLEOTIDE SEQUENCE [LARGE SCALE GENOMIC DNA]</scope>
    <source>
        <strain evidence="2 3">CGMCC 1.6848</strain>
    </source>
</reference>
<name>A0A1I3EW88_9GAMM</name>
<gene>
    <name evidence="2" type="ORF">SAMN04487959_11522</name>
</gene>
<evidence type="ECO:0000256" key="1">
    <source>
        <dbReference type="SAM" id="SignalP"/>
    </source>
</evidence>
<feature type="chain" id="PRO_5011750442" evidence="1">
    <location>
        <begin position="24"/>
        <end position="148"/>
    </location>
</feature>
<dbReference type="STRING" id="442341.SAMN04487959_11522"/>
<dbReference type="RefSeq" id="WP_092849017.1">
    <property type="nucleotide sequence ID" value="NZ_FOPY01000015.1"/>
</dbReference>
<feature type="signal peptide" evidence="1">
    <location>
        <begin position="1"/>
        <end position="23"/>
    </location>
</feature>
<dbReference type="AlphaFoldDB" id="A0A1I3EW88"/>
<dbReference type="EMBL" id="FOPY01000015">
    <property type="protein sequence ID" value="SFI03216.1"/>
    <property type="molecule type" value="Genomic_DNA"/>
</dbReference>
<sequence length="148" mass="15779">MMHRLTPIMGAGLLSLAMTTAHADATLETSATLYKNPSCVCCSQYADHMKAKGMDIKIIEAEDLGQVKASGNVPHGLYACHTMLIGDYVVEGHVPLAAIERLLEETPDIDGIALAGMPAGSPGMPGPKQGEFEIMGFDDNELSRFMTL</sequence>
<dbReference type="Proteomes" id="UP000199040">
    <property type="component" value="Unassembled WGS sequence"/>
</dbReference>
<dbReference type="Pfam" id="PF04214">
    <property type="entry name" value="DUF411"/>
    <property type="match status" value="1"/>
</dbReference>
<protein>
    <submittedName>
        <fullName evidence="2">Uncharacterized conserved protein</fullName>
    </submittedName>
</protein>
<proteinExistence type="predicted"/>
<evidence type="ECO:0000313" key="2">
    <source>
        <dbReference type="EMBL" id="SFI03216.1"/>
    </source>
</evidence>
<organism evidence="2 3">
    <name type="scientific">Modicisalibacter xianhensis</name>
    <dbReference type="NCBI Taxonomy" id="442341"/>
    <lineage>
        <taxon>Bacteria</taxon>
        <taxon>Pseudomonadati</taxon>
        <taxon>Pseudomonadota</taxon>
        <taxon>Gammaproteobacteria</taxon>
        <taxon>Oceanospirillales</taxon>
        <taxon>Halomonadaceae</taxon>
        <taxon>Modicisalibacter</taxon>
    </lineage>
</organism>
<accession>A0A1I3EW88</accession>
<keyword evidence="1" id="KW-0732">Signal</keyword>
<keyword evidence="3" id="KW-1185">Reference proteome</keyword>
<dbReference type="InterPro" id="IPR007332">
    <property type="entry name" value="DUF411"/>
</dbReference>